<name>A0AAV6SV26_SOLSE</name>
<protein>
    <submittedName>
        <fullName evidence="1">Uncharacterized protein</fullName>
    </submittedName>
</protein>
<proteinExistence type="predicted"/>
<accession>A0AAV6SV26</accession>
<dbReference type="EMBL" id="JAGKHQ010000003">
    <property type="protein sequence ID" value="KAG7520952.1"/>
    <property type="molecule type" value="Genomic_DNA"/>
</dbReference>
<evidence type="ECO:0000313" key="1">
    <source>
        <dbReference type="EMBL" id="KAG7520952.1"/>
    </source>
</evidence>
<dbReference type="Proteomes" id="UP000693946">
    <property type="component" value="Linkage Group LG11"/>
</dbReference>
<reference evidence="1 2" key="1">
    <citation type="journal article" date="2021" name="Sci. Rep.">
        <title>Chromosome anchoring in Senegalese sole (Solea senegalensis) reveals sex-associated markers and genome rearrangements in flatfish.</title>
        <authorList>
            <person name="Guerrero-Cozar I."/>
            <person name="Gomez-Garrido J."/>
            <person name="Berbel C."/>
            <person name="Martinez-Blanch J.F."/>
            <person name="Alioto T."/>
            <person name="Claros M.G."/>
            <person name="Gagnaire P.A."/>
            <person name="Manchado M."/>
        </authorList>
    </citation>
    <scope>NUCLEOTIDE SEQUENCE [LARGE SCALE GENOMIC DNA]</scope>
    <source>
        <strain evidence="1">Sse05_10M</strain>
    </source>
</reference>
<gene>
    <name evidence="1" type="ORF">JOB18_039236</name>
</gene>
<keyword evidence="2" id="KW-1185">Reference proteome</keyword>
<organism evidence="1 2">
    <name type="scientific">Solea senegalensis</name>
    <name type="common">Senegalese sole</name>
    <dbReference type="NCBI Taxonomy" id="28829"/>
    <lineage>
        <taxon>Eukaryota</taxon>
        <taxon>Metazoa</taxon>
        <taxon>Chordata</taxon>
        <taxon>Craniata</taxon>
        <taxon>Vertebrata</taxon>
        <taxon>Euteleostomi</taxon>
        <taxon>Actinopterygii</taxon>
        <taxon>Neopterygii</taxon>
        <taxon>Teleostei</taxon>
        <taxon>Neoteleostei</taxon>
        <taxon>Acanthomorphata</taxon>
        <taxon>Carangaria</taxon>
        <taxon>Pleuronectiformes</taxon>
        <taxon>Pleuronectoidei</taxon>
        <taxon>Soleidae</taxon>
        <taxon>Solea</taxon>
    </lineage>
</organism>
<evidence type="ECO:0000313" key="2">
    <source>
        <dbReference type="Proteomes" id="UP000693946"/>
    </source>
</evidence>
<comment type="caution">
    <text evidence="1">The sequence shown here is derived from an EMBL/GenBank/DDBJ whole genome shotgun (WGS) entry which is preliminary data.</text>
</comment>
<sequence>MRAVDSLQAPCRQQLKRHVPEGAARERRARLQECRARHLLAHLNPSLQSRRRWVIQIHMSKRIIDQSS</sequence>
<dbReference type="AlphaFoldDB" id="A0AAV6SV26"/>